<proteinExistence type="predicted"/>
<feature type="compositionally biased region" description="Basic and acidic residues" evidence="1">
    <location>
        <begin position="66"/>
        <end position="81"/>
    </location>
</feature>
<dbReference type="PROSITE" id="PS51980">
    <property type="entry name" value="OCEL"/>
    <property type="match status" value="1"/>
</dbReference>
<sequence length="925" mass="103902">MLSALIFFQQVIQVGDKTIKFTWSREPGDLCDVYEERQSGDDGNGLLVESGGTWRKVNVERELDESTKNHVKRLSEEAERKMKSRKSIVLDHQNPAMKNQMKAFAASESTQWRSFKNRKEPPFKKPKSAPTSGGPPKSVFKPGLPKGRLSSRSPLSSQPEQQLGPSTSPIGIGDFGKGQTVVSDFAATQNLNKVLSSEKDTANRRNSTISDRSKLNVEAKPTDLKSRITSLLLEHQSTGMSLKALERAIGDPMPNSARRIEPILKQIAIYQAPGRYFLNTGVEMESSKKLPQSRSKQASDEDLDIMNSDDENESKHKLQDPDNDPIDIGNSDIQDPFGEIEIDIEKDSPECDHGLQMPQANNVLAGKADEERRVSERKGYEESGSMVNDGFKHGQSDTQGRSSKGNSKRRSDDNNLEDRGHCKKKSKSKNSTEPVSGTINSLFGESPYNSLSPNRPLQGIDTQPVDLMEDRTYKNDRHYSDQQTGPNHQPVSHKPVSDSQPVQRSSEGRGWTEAPSGEKRAGKRPGLLNEQQQLQFSTGVGDKHAPIIEPNIRKSEMTGKVKETGPSFNSHRGYSPKIDIPSTADRSPMMNGRNGVLRREQSDLELGEFREPSNEEAPASKKQFERKNSFKHLENKRKDAEFWNSDFSGGKTSNKIPADPGKMSSPNPDAVISSNPDGPYRRKAQENYVDDRTRPHHRSTQPLDAHHQPQVDINSQQNTAPEVRGKTRFAEAGMSRGASIEAYGDASRKISGNSIEQQHDPIQGVEPRATKQSKKQKSNRPSVSNDRRTDALTGSNDSQQQKKLSSSDDTSCSFTKFEKEQPELKGPIRDISQYKEYVKEYQEKYESYCSLNKILESYRDEFSKLGKDLEAYKGRDVKKYNDILEQMRSSFRQCGEKHKRLKKIFVVLYEELKVSNLFLFINFVT</sequence>
<feature type="domain" description="OCEL" evidence="2">
    <location>
        <begin position="819"/>
        <end position="925"/>
    </location>
</feature>
<feature type="compositionally biased region" description="Low complexity" evidence="1">
    <location>
        <begin position="795"/>
        <end position="811"/>
    </location>
</feature>
<evidence type="ECO:0000259" key="2">
    <source>
        <dbReference type="PROSITE" id="PS51980"/>
    </source>
</evidence>
<organism evidence="3">
    <name type="scientific">Salvia splendens</name>
    <name type="common">Scarlet sage</name>
    <dbReference type="NCBI Taxonomy" id="180675"/>
    <lineage>
        <taxon>Eukaryota</taxon>
        <taxon>Viridiplantae</taxon>
        <taxon>Streptophyta</taxon>
        <taxon>Embryophyta</taxon>
        <taxon>Tracheophyta</taxon>
        <taxon>Spermatophyta</taxon>
        <taxon>Magnoliopsida</taxon>
        <taxon>eudicotyledons</taxon>
        <taxon>Gunneridae</taxon>
        <taxon>Pentapetalae</taxon>
        <taxon>asterids</taxon>
        <taxon>lamiids</taxon>
        <taxon>Lamiales</taxon>
        <taxon>Lamiaceae</taxon>
        <taxon>Nepetoideae</taxon>
        <taxon>Mentheae</taxon>
        <taxon>Salviinae</taxon>
        <taxon>Salvia</taxon>
        <taxon>Salvia subgen. Calosphace</taxon>
        <taxon>core Calosphace</taxon>
    </lineage>
</organism>
<evidence type="ECO:0000256" key="1">
    <source>
        <dbReference type="SAM" id="MobiDB-lite"/>
    </source>
</evidence>
<accession>A0A8X8WQB7</accession>
<dbReference type="Proteomes" id="UP000298416">
    <property type="component" value="Unassembled WGS sequence"/>
</dbReference>
<feature type="compositionally biased region" description="Basic and acidic residues" evidence="1">
    <location>
        <begin position="597"/>
        <end position="641"/>
    </location>
</feature>
<feature type="compositionally biased region" description="Polar residues" evidence="1">
    <location>
        <begin position="711"/>
        <end position="720"/>
    </location>
</feature>
<dbReference type="InterPro" id="IPR010844">
    <property type="entry name" value="Occludin_ELL"/>
</dbReference>
<reference evidence="3" key="2">
    <citation type="submission" date="2020-08" db="EMBL/GenBank/DDBJ databases">
        <title>Plant Genome Project.</title>
        <authorList>
            <person name="Zhang R.-G."/>
        </authorList>
    </citation>
    <scope>NUCLEOTIDE SEQUENCE</scope>
    <source>
        <strain evidence="3">Huo1</strain>
        <tissue evidence="3">Leaf</tissue>
    </source>
</reference>
<keyword evidence="4" id="KW-1185">Reference proteome</keyword>
<feature type="compositionally biased region" description="Basic and acidic residues" evidence="1">
    <location>
        <begin position="541"/>
        <end position="563"/>
    </location>
</feature>
<dbReference type="PANTHER" id="PTHR38372">
    <property type="entry name" value="DENTIN SIALOPHOSPHOPROTEIN-LIKE PROTEIN"/>
    <property type="match status" value="1"/>
</dbReference>
<feature type="compositionally biased region" description="Polar residues" evidence="1">
    <location>
        <begin position="481"/>
        <end position="490"/>
    </location>
</feature>
<comment type="caution">
    <text evidence="3">The sequence shown here is derived from an EMBL/GenBank/DDBJ whole genome shotgun (WGS) entry which is preliminary data.</text>
</comment>
<feature type="compositionally biased region" description="Acidic residues" evidence="1">
    <location>
        <begin position="300"/>
        <end position="312"/>
    </location>
</feature>
<evidence type="ECO:0000313" key="3">
    <source>
        <dbReference type="EMBL" id="KAG6398011.1"/>
    </source>
</evidence>
<evidence type="ECO:0000313" key="4">
    <source>
        <dbReference type="Proteomes" id="UP000298416"/>
    </source>
</evidence>
<feature type="compositionally biased region" description="Basic and acidic residues" evidence="1">
    <location>
        <begin position="468"/>
        <end position="480"/>
    </location>
</feature>
<feature type="compositionally biased region" description="Polar residues" evidence="1">
    <location>
        <begin position="664"/>
        <end position="676"/>
    </location>
</feature>
<feature type="compositionally biased region" description="Basic and acidic residues" evidence="1">
    <location>
        <begin position="367"/>
        <end position="381"/>
    </location>
</feature>
<dbReference type="AlphaFoldDB" id="A0A8X8WQB7"/>
<dbReference type="PANTHER" id="PTHR38372:SF2">
    <property type="entry name" value="DENTIN SIALOPHOSPHOPROTEIN-LIKE PROTEIN"/>
    <property type="match status" value="1"/>
</dbReference>
<name>A0A8X8WQB7_SALSN</name>
<feature type="region of interest" description="Disordered" evidence="1">
    <location>
        <begin position="285"/>
        <end position="812"/>
    </location>
</feature>
<protein>
    <recommendedName>
        <fullName evidence="2">OCEL domain-containing protein</fullName>
    </recommendedName>
</protein>
<feature type="compositionally biased region" description="Basic and acidic residues" evidence="1">
    <location>
        <begin position="343"/>
        <end position="353"/>
    </location>
</feature>
<reference evidence="3" key="1">
    <citation type="submission" date="2018-01" db="EMBL/GenBank/DDBJ databases">
        <authorList>
            <person name="Mao J.F."/>
        </authorList>
    </citation>
    <scope>NUCLEOTIDE SEQUENCE</scope>
    <source>
        <strain evidence="3">Huo1</strain>
        <tissue evidence="3">Leaf</tissue>
    </source>
</reference>
<dbReference type="Pfam" id="PF07303">
    <property type="entry name" value="Occludin_ELL"/>
    <property type="match status" value="1"/>
</dbReference>
<feature type="compositionally biased region" description="Polar residues" evidence="1">
    <location>
        <begin position="429"/>
        <end position="455"/>
    </location>
</feature>
<gene>
    <name evidence="3" type="ORF">SASPL_139461</name>
</gene>
<dbReference type="EMBL" id="PNBA02000015">
    <property type="protein sequence ID" value="KAG6398011.1"/>
    <property type="molecule type" value="Genomic_DNA"/>
</dbReference>
<feature type="compositionally biased region" description="Basic and acidic residues" evidence="1">
    <location>
        <begin position="679"/>
        <end position="693"/>
    </location>
</feature>
<feature type="compositionally biased region" description="Polar residues" evidence="1">
    <location>
        <begin position="645"/>
        <end position="655"/>
    </location>
</feature>
<feature type="compositionally biased region" description="Polar residues" evidence="1">
    <location>
        <begin position="529"/>
        <end position="538"/>
    </location>
</feature>
<feature type="compositionally biased region" description="Low complexity" evidence="1">
    <location>
        <begin position="147"/>
        <end position="166"/>
    </location>
</feature>
<feature type="compositionally biased region" description="Basic and acidic residues" evidence="1">
    <location>
        <begin position="409"/>
        <end position="420"/>
    </location>
</feature>
<feature type="region of interest" description="Disordered" evidence="1">
    <location>
        <begin position="66"/>
        <end position="175"/>
    </location>
</feature>